<dbReference type="InterPro" id="IPR015421">
    <property type="entry name" value="PyrdxlP-dep_Trfase_major"/>
</dbReference>
<keyword evidence="4" id="KW-0808">Transferase</keyword>
<dbReference type="Pfam" id="PF00202">
    <property type="entry name" value="Aminotran_3"/>
    <property type="match status" value="1"/>
</dbReference>
<dbReference type="InterPro" id="IPR005814">
    <property type="entry name" value="Aminotrans_3"/>
</dbReference>
<dbReference type="Gene3D" id="3.90.1150.10">
    <property type="entry name" value="Aspartate Aminotransferase, domain 1"/>
    <property type="match status" value="1"/>
</dbReference>
<dbReference type="KEGG" id="oyw:OdinLCB4_004060"/>
<dbReference type="CDD" id="cd00610">
    <property type="entry name" value="OAT_like"/>
    <property type="match status" value="1"/>
</dbReference>
<comment type="similarity">
    <text evidence="1 3">Belongs to the class-III pyridoxal-phosphate-dependent aminotransferase family.</text>
</comment>
<gene>
    <name evidence="4" type="ORF">OdinLCB4_004060</name>
</gene>
<protein>
    <submittedName>
        <fullName evidence="4">Aspartate aminotransferase family protein</fullName>
    </submittedName>
</protein>
<dbReference type="InterPro" id="IPR015422">
    <property type="entry name" value="PyrdxlP-dep_Trfase_small"/>
</dbReference>
<dbReference type="AlphaFoldDB" id="A0AAF0I9G0"/>
<organism evidence="4 5">
    <name type="scientific">Odinarchaeota yellowstonii (strain LCB_4)</name>
    <dbReference type="NCBI Taxonomy" id="1841599"/>
    <lineage>
        <taxon>Archaea</taxon>
        <taxon>Promethearchaeati</taxon>
        <taxon>Candidatus Odinarchaeota</taxon>
        <taxon>Candidatus Odinarchaeia</taxon>
        <taxon>Candidatus Odinarchaeales</taxon>
        <taxon>Candidatus Odinarchaeaceae</taxon>
        <taxon>Candidatus Odinarchaeum</taxon>
    </lineage>
</organism>
<proteinExistence type="inferred from homology"/>
<dbReference type="Proteomes" id="UP000186851">
    <property type="component" value="Chromosome"/>
</dbReference>
<evidence type="ECO:0000256" key="1">
    <source>
        <dbReference type="ARBA" id="ARBA00008954"/>
    </source>
</evidence>
<evidence type="ECO:0000313" key="4">
    <source>
        <dbReference type="EMBL" id="WEU39668.1"/>
    </source>
</evidence>
<dbReference type="GO" id="GO:0008483">
    <property type="term" value="F:transaminase activity"/>
    <property type="evidence" value="ECO:0007669"/>
    <property type="project" value="UniProtKB-KW"/>
</dbReference>
<keyword evidence="4" id="KW-0032">Aminotransferase</keyword>
<dbReference type="Gene3D" id="3.40.640.10">
    <property type="entry name" value="Type I PLP-dependent aspartate aminotransferase-like (Major domain)"/>
    <property type="match status" value="1"/>
</dbReference>
<dbReference type="EMBL" id="CP091871">
    <property type="protein sequence ID" value="WEU39668.1"/>
    <property type="molecule type" value="Genomic_DNA"/>
</dbReference>
<dbReference type="PROSITE" id="PS00600">
    <property type="entry name" value="AA_TRANSFER_CLASS_3"/>
    <property type="match status" value="1"/>
</dbReference>
<dbReference type="SUPFAM" id="SSF53383">
    <property type="entry name" value="PLP-dependent transferases"/>
    <property type="match status" value="1"/>
</dbReference>
<evidence type="ECO:0000313" key="5">
    <source>
        <dbReference type="Proteomes" id="UP000186851"/>
    </source>
</evidence>
<keyword evidence="2 3" id="KW-0663">Pyridoxal phosphate</keyword>
<reference evidence="4" key="1">
    <citation type="journal article" date="2017" name="Nature">
        <title>Asgard archaea illuminate the origin of eukaryotic cellular complexity.</title>
        <authorList>
            <person name="Zaremba-Niedzwiedzka K."/>
            <person name="Caceres E.F."/>
            <person name="Saw J.H."/>
            <person name="Backstrom D."/>
            <person name="Juzokaite L."/>
            <person name="Vancaester E."/>
            <person name="Seitz K.W."/>
            <person name="Anantharaman K."/>
            <person name="Starnawski P."/>
            <person name="Kjeldsen K.U."/>
            <person name="Scott M.B."/>
            <person name="Nunoura T."/>
            <person name="Banfield J.F."/>
            <person name="Schramm A."/>
            <person name="Baker B.J."/>
            <person name="Spang A."/>
            <person name="Ettema T.J.G."/>
        </authorList>
    </citation>
    <scope>NUCLEOTIDE SEQUENCE</scope>
    <source>
        <strain evidence="4">LCB_4</strain>
    </source>
</reference>
<evidence type="ECO:0000256" key="2">
    <source>
        <dbReference type="ARBA" id="ARBA00022898"/>
    </source>
</evidence>
<name>A0AAF0I9G0_ODILC</name>
<dbReference type="InterPro" id="IPR015424">
    <property type="entry name" value="PyrdxlP-dep_Trfase"/>
</dbReference>
<dbReference type="GO" id="GO:0030170">
    <property type="term" value="F:pyridoxal phosphate binding"/>
    <property type="evidence" value="ECO:0007669"/>
    <property type="project" value="InterPro"/>
</dbReference>
<dbReference type="PIRSF" id="PIRSF000521">
    <property type="entry name" value="Transaminase_4ab_Lys_Orn"/>
    <property type="match status" value="1"/>
</dbReference>
<accession>A0AAF0I9G0</accession>
<dbReference type="PANTHER" id="PTHR45688:SF13">
    <property type="entry name" value="ALANINE--GLYOXYLATE AMINOTRANSFERASE 2-LIKE"/>
    <property type="match status" value="1"/>
</dbReference>
<evidence type="ECO:0000256" key="3">
    <source>
        <dbReference type="RuleBase" id="RU003560"/>
    </source>
</evidence>
<dbReference type="PANTHER" id="PTHR45688">
    <property type="match status" value="1"/>
</dbReference>
<sequence>MIKMTTEQAIEKSKKWCLHGWGFIPIAVDSAKGAVFKDLNGKEYLDFLSQTAGVLGIGHTHPKMVAYVKEQLEKIQHVLTGFVIPSRAEFGEKLAAVAPPPLTNNCMMYIACGGSEANETALKMAMLITGKKEVISQYHAYHGGTLALMGLLGQAPHRKGFLRYPGFHNIPATPYCYRCYQGKKYPDCDHECARQLEYHLKWGVEEDSVAAFIQEPITGNGGHMGPNDNNHKKDPDKVYHKIIRETCDKYNVLYISDEVQCGMGRMGKNWGCMVYDMKPDLFTTAKALGGGLPVSAAVIRKDLVPEKMKESQWHIFTMGGSPITMAAGIAALEVLVEEKLAEKAKRQGERMYKVLKEWETTHKIVGEVRGEGLFIGIELVKDKKTKEKAIDAAGAVFSKCLEKGLLLGVSAVGGWGNVLKLKPPLAIPDEQADKGLAIIEEAIKEVERKM</sequence>
<dbReference type="InterPro" id="IPR049704">
    <property type="entry name" value="Aminotrans_3_PPA_site"/>
</dbReference>
<reference evidence="4" key="2">
    <citation type="journal article" date="2022" name="Nat. Microbiol.">
        <title>A closed Candidatus Odinarchaeum chromosome exposes Asgard archaeal viruses.</title>
        <authorList>
            <person name="Tamarit D."/>
            <person name="Caceres E.F."/>
            <person name="Krupovic M."/>
            <person name="Nijland R."/>
            <person name="Eme L."/>
            <person name="Robinson N.P."/>
            <person name="Ettema T.J.G."/>
        </authorList>
    </citation>
    <scope>NUCLEOTIDE SEQUENCE</scope>
    <source>
        <strain evidence="4">LCB_4</strain>
    </source>
</reference>